<dbReference type="OrthoDB" id="271159at2"/>
<proteinExistence type="predicted"/>
<dbReference type="RefSeq" id="WP_141927698.1">
    <property type="nucleotide sequence ID" value="NZ_BAABCI010000002.1"/>
</dbReference>
<gene>
    <name evidence="4" type="ORF">FB459_1093</name>
</gene>
<evidence type="ECO:0000259" key="3">
    <source>
        <dbReference type="PROSITE" id="PS51866"/>
    </source>
</evidence>
<evidence type="ECO:0000313" key="4">
    <source>
        <dbReference type="EMBL" id="TQJ13667.1"/>
    </source>
</evidence>
<comment type="caution">
    <text evidence="4">The sequence shown here is derived from an EMBL/GenBank/DDBJ whole genome shotgun (WGS) entry which is preliminary data.</text>
</comment>
<dbReference type="Pfam" id="PF03459">
    <property type="entry name" value="TOBE"/>
    <property type="match status" value="1"/>
</dbReference>
<name>A0A542EEB0_9MICO</name>
<dbReference type="InterPro" id="IPR005116">
    <property type="entry name" value="Transp-assoc_OB_typ1"/>
</dbReference>
<dbReference type="InterPro" id="IPR008995">
    <property type="entry name" value="Mo/tungstate-bd_C_term_dom"/>
</dbReference>
<dbReference type="InterPro" id="IPR010093">
    <property type="entry name" value="SinI_DNA-bd"/>
</dbReference>
<dbReference type="Pfam" id="PF12728">
    <property type="entry name" value="HTH_17"/>
    <property type="match status" value="1"/>
</dbReference>
<dbReference type="GO" id="GO:0003677">
    <property type="term" value="F:DNA binding"/>
    <property type="evidence" value="ECO:0007669"/>
    <property type="project" value="InterPro"/>
</dbReference>
<evidence type="ECO:0000313" key="5">
    <source>
        <dbReference type="Proteomes" id="UP000320806"/>
    </source>
</evidence>
<evidence type="ECO:0000256" key="2">
    <source>
        <dbReference type="PROSITE-ProRule" id="PRU01213"/>
    </source>
</evidence>
<dbReference type="EMBL" id="VFMO01000001">
    <property type="protein sequence ID" value="TQJ13667.1"/>
    <property type="molecule type" value="Genomic_DNA"/>
</dbReference>
<sequence>MPQIRIKDAAAFLGVSDDTVRRLVDNGSLPATTDASNRKVIDGRVLAQFAKEHPSGAMADPSSVGRSARNRFVGIVTEVMMDKVMAQVELQCGPFRVVSLMSSEAARELGLEPGSVAVAVVKSTNVIVETAGGIS</sequence>
<dbReference type="Gene3D" id="2.40.50.100">
    <property type="match status" value="1"/>
</dbReference>
<dbReference type="AlphaFoldDB" id="A0A542EEB0"/>
<keyword evidence="5" id="KW-1185">Reference proteome</keyword>
<dbReference type="GO" id="GO:0015689">
    <property type="term" value="P:molybdate ion transport"/>
    <property type="evidence" value="ECO:0007669"/>
    <property type="project" value="InterPro"/>
</dbReference>
<accession>A0A542EEB0</accession>
<dbReference type="SUPFAM" id="SSF50331">
    <property type="entry name" value="MOP-like"/>
    <property type="match status" value="1"/>
</dbReference>
<dbReference type="NCBIfam" id="TIGR01764">
    <property type="entry name" value="excise"/>
    <property type="match status" value="1"/>
</dbReference>
<dbReference type="Proteomes" id="UP000320806">
    <property type="component" value="Unassembled WGS sequence"/>
</dbReference>
<dbReference type="PROSITE" id="PS51866">
    <property type="entry name" value="MOP"/>
    <property type="match status" value="1"/>
</dbReference>
<keyword evidence="1 2" id="KW-0500">Molybdenum</keyword>
<protein>
    <submittedName>
        <fullName evidence="4">Molybdopterin-binding protein</fullName>
    </submittedName>
</protein>
<reference evidence="4 5" key="1">
    <citation type="submission" date="2019-06" db="EMBL/GenBank/DDBJ databases">
        <title>Sequencing the genomes of 1000 actinobacteria strains.</title>
        <authorList>
            <person name="Klenk H.-P."/>
        </authorList>
    </citation>
    <scope>NUCLEOTIDE SEQUENCE [LARGE SCALE GENOMIC DNA]</scope>
    <source>
        <strain evidence="4 5">DSM 19828</strain>
    </source>
</reference>
<evidence type="ECO:0000256" key="1">
    <source>
        <dbReference type="ARBA" id="ARBA00022505"/>
    </source>
</evidence>
<organism evidence="4 5">
    <name type="scientific">Yimella lutea</name>
    <dbReference type="NCBI Taxonomy" id="587872"/>
    <lineage>
        <taxon>Bacteria</taxon>
        <taxon>Bacillati</taxon>
        <taxon>Actinomycetota</taxon>
        <taxon>Actinomycetes</taxon>
        <taxon>Micrococcales</taxon>
        <taxon>Dermacoccaceae</taxon>
        <taxon>Yimella</taxon>
    </lineage>
</organism>
<dbReference type="InterPro" id="IPR004606">
    <property type="entry name" value="Mop_domain"/>
</dbReference>
<feature type="domain" description="Mop" evidence="3">
    <location>
        <begin position="65"/>
        <end position="130"/>
    </location>
</feature>
<dbReference type="InterPro" id="IPR041657">
    <property type="entry name" value="HTH_17"/>
</dbReference>